<evidence type="ECO:0000256" key="1">
    <source>
        <dbReference type="SAM" id="Coils"/>
    </source>
</evidence>
<accession>A0ABT2SPT8</accession>
<evidence type="ECO:0000313" key="6">
    <source>
        <dbReference type="EMBL" id="MCU6726505.1"/>
    </source>
</evidence>
<evidence type="ECO:0000259" key="5">
    <source>
        <dbReference type="Pfam" id="PF13817"/>
    </source>
</evidence>
<reference evidence="6 7" key="1">
    <citation type="journal article" date="2021" name="ISME Commun">
        <title>Automated analysis of genomic sequences facilitates high-throughput and comprehensive description of bacteria.</title>
        <authorList>
            <person name="Hitch T.C.A."/>
        </authorList>
    </citation>
    <scope>NUCLEOTIDE SEQUENCE [LARGE SCALE GENOMIC DNA]</scope>
    <source>
        <strain evidence="6 7">Sanger_29</strain>
    </source>
</reference>
<feature type="domain" description="Transposase IS66 zinc-finger binding" evidence="3">
    <location>
        <begin position="127"/>
        <end position="171"/>
    </location>
</feature>
<dbReference type="PANTHER" id="PTHR33678:SF1">
    <property type="entry name" value="BLL1576 PROTEIN"/>
    <property type="match status" value="1"/>
</dbReference>
<organism evidence="6 7">
    <name type="scientific">Muricoprocola aceti</name>
    <dbReference type="NCBI Taxonomy" id="2981772"/>
    <lineage>
        <taxon>Bacteria</taxon>
        <taxon>Bacillati</taxon>
        <taxon>Bacillota</taxon>
        <taxon>Clostridia</taxon>
        <taxon>Lachnospirales</taxon>
        <taxon>Lachnospiraceae</taxon>
        <taxon>Muricoprocola</taxon>
    </lineage>
</organism>
<evidence type="ECO:0000259" key="3">
    <source>
        <dbReference type="Pfam" id="PF13005"/>
    </source>
</evidence>
<dbReference type="NCBIfam" id="NF033517">
    <property type="entry name" value="transpos_IS66"/>
    <property type="match status" value="1"/>
</dbReference>
<name>A0ABT2SPT8_9FIRM</name>
<feature type="domain" description="Transposase IS66 C-terminal" evidence="5">
    <location>
        <begin position="504"/>
        <end position="543"/>
    </location>
</feature>
<dbReference type="Pfam" id="PF13005">
    <property type="entry name" value="zf-IS66"/>
    <property type="match status" value="1"/>
</dbReference>
<feature type="domain" description="Transposase IS66 central" evidence="2">
    <location>
        <begin position="192"/>
        <end position="497"/>
    </location>
</feature>
<proteinExistence type="predicted"/>
<dbReference type="Pfam" id="PF13007">
    <property type="entry name" value="LZ_Tnp_IS66"/>
    <property type="match status" value="1"/>
</dbReference>
<feature type="coiled-coil region" evidence="1">
    <location>
        <begin position="9"/>
        <end position="64"/>
    </location>
</feature>
<dbReference type="Pfam" id="PF13817">
    <property type="entry name" value="DDE_Tnp_IS66_C"/>
    <property type="match status" value="1"/>
</dbReference>
<gene>
    <name evidence="6" type="ORF">OCV47_14450</name>
</gene>
<dbReference type="Pfam" id="PF03050">
    <property type="entry name" value="DDE_Tnp_IS66"/>
    <property type="match status" value="1"/>
</dbReference>
<dbReference type="EMBL" id="JAOQKE010000027">
    <property type="protein sequence ID" value="MCU6726505.1"/>
    <property type="molecule type" value="Genomic_DNA"/>
</dbReference>
<evidence type="ECO:0000259" key="2">
    <source>
        <dbReference type="Pfam" id="PF03050"/>
    </source>
</evidence>
<evidence type="ECO:0000259" key="4">
    <source>
        <dbReference type="Pfam" id="PF13007"/>
    </source>
</evidence>
<dbReference type="InterPro" id="IPR024463">
    <property type="entry name" value="Transposase_TnpC_homeodom"/>
</dbReference>
<keyword evidence="7" id="KW-1185">Reference proteome</keyword>
<dbReference type="Proteomes" id="UP001652338">
    <property type="component" value="Unassembled WGS sequence"/>
</dbReference>
<dbReference type="InterPro" id="IPR024474">
    <property type="entry name" value="Znf_dom_IS66"/>
</dbReference>
<dbReference type="PANTHER" id="PTHR33678">
    <property type="entry name" value="BLL1576 PROTEIN"/>
    <property type="match status" value="1"/>
</dbReference>
<protein>
    <submittedName>
        <fullName evidence="6">IS66 family transposase</fullName>
    </submittedName>
</protein>
<comment type="caution">
    <text evidence="6">The sequence shown here is derived from an EMBL/GenBank/DDBJ whole genome shotgun (WGS) entry which is preliminary data.</text>
</comment>
<keyword evidence="1" id="KW-0175">Coiled coil</keyword>
<dbReference type="RefSeq" id="WP_262655768.1">
    <property type="nucleotide sequence ID" value="NZ_JAOQKE010000027.1"/>
</dbReference>
<sequence length="575" mass="65976">MPVNPEDMIQLLMKTNAEQEERLKEKDQTISDLRSTVDELRSTVTDLRSTIANLNETLDEFKRKFFGTSSEKVKKERSVDLSEQDTEPEETVVVKEHTRTRKKKSVRGDLYALLPIRDIRCDVPESERFCPDCDAPMEHLGYKTVREELRITPAKVERVRYLQETLVCPACREEDDTTIRAAKTPAALLPHSPASPDMVAMVMYQKSCLYLPFYRQEKDWFQKGVPLPRETAAHWYNYCALEYFAPIYEALHQELLGREVIHADEVPCQVLHEEGKEATSKSYMWIYLSGSDGLPGIVLYDYRPGRGGENPIEFLSGFKGLLHCDGYSAYGRIEDVVLVCCLAHCRRKFYEAVPAGGRKKLKLLDINSEEKLKEPSAGRSDDNGLLPAEKGVAFCNRLFFLERCYKELPAEERKQKRQEKEPEIWNEFWSWLGTLNPTGGSKLEKAVNYAFNHKETLMNYLLDGRCEISNNAAERRAKSYATARKNFLFHDTVDGANASAIVMSLIETAKANNLNIYQYLYTLLLYMPDYKNEPAGIKQLMPWSEFIKENCSGITDTEKILPENRGDLETVRKSL</sequence>
<feature type="domain" description="Transposase TnpC homeodomain" evidence="4">
    <location>
        <begin position="54"/>
        <end position="119"/>
    </location>
</feature>
<dbReference type="InterPro" id="IPR039552">
    <property type="entry name" value="IS66_C"/>
</dbReference>
<dbReference type="InterPro" id="IPR052344">
    <property type="entry name" value="Transposase-related"/>
</dbReference>
<dbReference type="InterPro" id="IPR004291">
    <property type="entry name" value="Transposase_IS66_central"/>
</dbReference>
<evidence type="ECO:0000313" key="7">
    <source>
        <dbReference type="Proteomes" id="UP001652338"/>
    </source>
</evidence>